<evidence type="ECO:0000313" key="2">
    <source>
        <dbReference type="Proteomes" id="UP000306196"/>
    </source>
</evidence>
<dbReference type="Proteomes" id="UP000306196">
    <property type="component" value="Unassembled WGS sequence"/>
</dbReference>
<gene>
    <name evidence="1" type="ORF">FEM03_08660</name>
</gene>
<protein>
    <recommendedName>
        <fullName evidence="3">DUF4397 domain-containing protein</fullName>
    </recommendedName>
</protein>
<reference evidence="1 2" key="1">
    <citation type="submission" date="2019-05" db="EMBL/GenBank/DDBJ databases">
        <title>Verrucobacter flavum gen. nov., sp. nov. a new member of the family Verrucomicrobiaceae.</title>
        <authorList>
            <person name="Szuroczki S."/>
            <person name="Abbaszade G."/>
            <person name="Szabo A."/>
            <person name="Felfoldi T."/>
            <person name="Schumann P."/>
            <person name="Boka K."/>
            <person name="Keki Z."/>
            <person name="Toumi M."/>
            <person name="Toth E."/>
        </authorList>
    </citation>
    <scope>NUCLEOTIDE SEQUENCE [LARGE SCALE GENOMIC DNA]</scope>
    <source>
        <strain evidence="1 2">MG-N-17</strain>
    </source>
</reference>
<keyword evidence="2" id="KW-1185">Reference proteome</keyword>
<comment type="caution">
    <text evidence="1">The sequence shown here is derived from an EMBL/GenBank/DDBJ whole genome shotgun (WGS) entry which is preliminary data.</text>
</comment>
<dbReference type="EMBL" id="VAUV01000006">
    <property type="protein sequence ID" value="TLD70981.1"/>
    <property type="molecule type" value="Genomic_DNA"/>
</dbReference>
<proteinExistence type="predicted"/>
<name>A0A5R8KFD7_9BACT</name>
<evidence type="ECO:0008006" key="3">
    <source>
        <dbReference type="Google" id="ProtNLM"/>
    </source>
</evidence>
<sequence>MRAICNLFILLSVWLPTIDLLSQEELNLPLVRTGFRVVNATGLPENIFFKVDGKMLNPKGFATGKRTGLMGLGAGNFRITADHTIKGDASLDLSLSEGNQTSVILFLEEKESKEETEAPPEKILTFYSLPSRKPGSDNPSLTIVQLTQRDVLGIKVGDINFNVERLKPQTYERPKSSVQEPSIQIRGKQLCTYNLEENQDYILVIYTAINGELDFVKFNNPP</sequence>
<evidence type="ECO:0000313" key="1">
    <source>
        <dbReference type="EMBL" id="TLD70981.1"/>
    </source>
</evidence>
<accession>A0A5R8KFD7</accession>
<dbReference type="AlphaFoldDB" id="A0A5R8KFD7"/>
<organism evidence="1 2">
    <name type="scientific">Phragmitibacter flavus</name>
    <dbReference type="NCBI Taxonomy" id="2576071"/>
    <lineage>
        <taxon>Bacteria</taxon>
        <taxon>Pseudomonadati</taxon>
        <taxon>Verrucomicrobiota</taxon>
        <taxon>Verrucomicrobiia</taxon>
        <taxon>Verrucomicrobiales</taxon>
        <taxon>Verrucomicrobiaceae</taxon>
        <taxon>Phragmitibacter</taxon>
    </lineage>
</organism>